<evidence type="ECO:0000313" key="2">
    <source>
        <dbReference type="Proteomes" id="UP001185028"/>
    </source>
</evidence>
<organism evidence="1 2">
    <name type="scientific">Paenibacillus hunanensis</name>
    <dbReference type="NCBI Taxonomy" id="539262"/>
    <lineage>
        <taxon>Bacteria</taxon>
        <taxon>Bacillati</taxon>
        <taxon>Bacillota</taxon>
        <taxon>Bacilli</taxon>
        <taxon>Bacillales</taxon>
        <taxon>Paenibacillaceae</taxon>
        <taxon>Paenibacillus</taxon>
    </lineage>
</organism>
<protein>
    <submittedName>
        <fullName evidence="1">Uncharacterized protein</fullName>
    </submittedName>
</protein>
<keyword evidence="2" id="KW-1185">Reference proteome</keyword>
<dbReference type="EMBL" id="JAVDQH010000001">
    <property type="protein sequence ID" value="MDR6242149.1"/>
    <property type="molecule type" value="Genomic_DNA"/>
</dbReference>
<proteinExistence type="predicted"/>
<gene>
    <name evidence="1" type="ORF">JOC58_000033</name>
</gene>
<dbReference type="RefSeq" id="WP_188774643.1">
    <property type="nucleotide sequence ID" value="NZ_BMMB01000003.1"/>
</dbReference>
<dbReference type="Proteomes" id="UP001185028">
    <property type="component" value="Unassembled WGS sequence"/>
</dbReference>
<accession>A0ABU1ISK3</accession>
<evidence type="ECO:0000313" key="1">
    <source>
        <dbReference type="EMBL" id="MDR6242149.1"/>
    </source>
</evidence>
<comment type="caution">
    <text evidence="1">The sequence shown here is derived from an EMBL/GenBank/DDBJ whole genome shotgun (WGS) entry which is preliminary data.</text>
</comment>
<reference evidence="1 2" key="1">
    <citation type="submission" date="2023-07" db="EMBL/GenBank/DDBJ databases">
        <title>Genomic Encyclopedia of Type Strains, Phase IV (KMG-IV): sequencing the most valuable type-strain genomes for metagenomic binning, comparative biology and taxonomic classification.</title>
        <authorList>
            <person name="Goeker M."/>
        </authorList>
    </citation>
    <scope>NUCLEOTIDE SEQUENCE [LARGE SCALE GENOMIC DNA]</scope>
    <source>
        <strain evidence="1 2">DSM 22170</strain>
    </source>
</reference>
<sequence length="82" mass="9798">MKNIAKQNYILTHTSQQPLSQYRAGAEERISCFFYTWTPEGTSMEQTNELDESMVMSAEEQQRQIDEELEYLNSWDRVLEWL</sequence>
<name>A0ABU1ISK3_9BACL</name>